<dbReference type="Gene3D" id="1.25.40.10">
    <property type="entry name" value="Tetratricopeptide repeat domain"/>
    <property type="match status" value="2"/>
</dbReference>
<dbReference type="SUPFAM" id="SSF48452">
    <property type="entry name" value="TPR-like"/>
    <property type="match status" value="2"/>
</dbReference>
<protein>
    <submittedName>
        <fullName evidence="2">Tetratricopeptide repeat protein</fullName>
    </submittedName>
</protein>
<sequence>MYRALICIFILAGCSDHQRYSISEVSVGPDYYLTALKAINSEIRDKPKDVLLRKKRLFINQKLRWPEEADDDLNFIISNAGLDQEVYLYGQDYFRTHHLYEKMLDYVAHWEELNGFSGDNLQWRVIALSGLGREREAQNHLWDLIQVSKEDPEKLTFAARTYLKMEDTTRALYAFSNLSRADSDHPSVLHAYVPLLLEHNQFEEAGKVLERLQINVDDAEGQMLAAKTLYELGRSEQAHSRLRVLKSLEVYYQRAIWYKQDNQWDSATYYLDLVIQQDSSSRALLAKAEIFENQGYLNQSYALSSLVFEKDSTNSLAEEMARNVGRKIAYLRSLREREKRIPILDISSKKETENE</sequence>
<comment type="caution">
    <text evidence="2">The sequence shown here is derived from an EMBL/GenBank/DDBJ whole genome shotgun (WGS) entry which is preliminary data.</text>
</comment>
<dbReference type="Proteomes" id="UP001610063">
    <property type="component" value="Unassembled WGS sequence"/>
</dbReference>
<evidence type="ECO:0000256" key="1">
    <source>
        <dbReference type="SAM" id="Coils"/>
    </source>
</evidence>
<dbReference type="RefSeq" id="WP_395416089.1">
    <property type="nucleotide sequence ID" value="NZ_JBIPKE010000011.1"/>
</dbReference>
<dbReference type="Pfam" id="PF14559">
    <property type="entry name" value="TPR_19"/>
    <property type="match status" value="1"/>
</dbReference>
<organism evidence="2 3">
    <name type="scientific">Marinoscillum luteum</name>
    <dbReference type="NCBI Taxonomy" id="861051"/>
    <lineage>
        <taxon>Bacteria</taxon>
        <taxon>Pseudomonadati</taxon>
        <taxon>Bacteroidota</taxon>
        <taxon>Cytophagia</taxon>
        <taxon>Cytophagales</taxon>
        <taxon>Reichenbachiellaceae</taxon>
        <taxon>Marinoscillum</taxon>
    </lineage>
</organism>
<evidence type="ECO:0000313" key="3">
    <source>
        <dbReference type="Proteomes" id="UP001610063"/>
    </source>
</evidence>
<gene>
    <name evidence="2" type="ORF">ACHKAR_02855</name>
</gene>
<dbReference type="EMBL" id="JBIPKE010000011">
    <property type="protein sequence ID" value="MFH6982357.1"/>
    <property type="molecule type" value="Genomic_DNA"/>
</dbReference>
<name>A0ABW7N4K4_9BACT</name>
<dbReference type="InterPro" id="IPR011990">
    <property type="entry name" value="TPR-like_helical_dom_sf"/>
</dbReference>
<keyword evidence="3" id="KW-1185">Reference proteome</keyword>
<proteinExistence type="predicted"/>
<evidence type="ECO:0000313" key="2">
    <source>
        <dbReference type="EMBL" id="MFH6982357.1"/>
    </source>
</evidence>
<reference evidence="2 3" key="1">
    <citation type="journal article" date="2013" name="Int. J. Syst. Evol. Microbiol.">
        <title>Marinoscillum luteum sp. nov., isolated from marine sediment.</title>
        <authorList>
            <person name="Cha I.T."/>
            <person name="Park S.J."/>
            <person name="Kim S.J."/>
            <person name="Kim J.G."/>
            <person name="Jung M.Y."/>
            <person name="Shin K.S."/>
            <person name="Kwon K.K."/>
            <person name="Yang S.H."/>
            <person name="Seo Y.S."/>
            <person name="Rhee S.K."/>
        </authorList>
    </citation>
    <scope>NUCLEOTIDE SEQUENCE [LARGE SCALE GENOMIC DNA]</scope>
    <source>
        <strain evidence="2 3">KCTC 23939</strain>
    </source>
</reference>
<keyword evidence="1" id="KW-0175">Coiled coil</keyword>
<feature type="coiled-coil region" evidence="1">
    <location>
        <begin position="202"/>
        <end position="229"/>
    </location>
</feature>
<accession>A0ABW7N4K4</accession>